<name>A0A0M6YLK7_9RHOB</name>
<feature type="transmembrane region" description="Helical" evidence="6">
    <location>
        <begin position="122"/>
        <end position="142"/>
    </location>
</feature>
<keyword evidence="5 6" id="KW-0472">Membrane</keyword>
<keyword evidence="4 6" id="KW-1133">Transmembrane helix</keyword>
<organism evidence="7 8">
    <name type="scientific">Jannaschia donghaensis</name>
    <dbReference type="NCBI Taxonomy" id="420998"/>
    <lineage>
        <taxon>Bacteria</taxon>
        <taxon>Pseudomonadati</taxon>
        <taxon>Pseudomonadota</taxon>
        <taxon>Alphaproteobacteria</taxon>
        <taxon>Rhodobacterales</taxon>
        <taxon>Roseobacteraceae</taxon>
        <taxon>Jannaschia</taxon>
    </lineage>
</organism>
<dbReference type="InterPro" id="IPR022791">
    <property type="entry name" value="L-PG_synthase/AglD"/>
</dbReference>
<evidence type="ECO:0000313" key="8">
    <source>
        <dbReference type="Proteomes" id="UP000049222"/>
    </source>
</evidence>
<dbReference type="STRING" id="420998.JDO7802_03280"/>
<evidence type="ECO:0000256" key="1">
    <source>
        <dbReference type="ARBA" id="ARBA00004651"/>
    </source>
</evidence>
<dbReference type="Pfam" id="PF03706">
    <property type="entry name" value="LPG_synthase_TM"/>
    <property type="match status" value="1"/>
</dbReference>
<dbReference type="PANTHER" id="PTHR40277">
    <property type="entry name" value="BLL5419 PROTEIN"/>
    <property type="match status" value="1"/>
</dbReference>
<keyword evidence="3 6" id="KW-0812">Transmembrane</keyword>
<evidence type="ECO:0000313" key="7">
    <source>
        <dbReference type="EMBL" id="CTQ51241.1"/>
    </source>
</evidence>
<reference evidence="7 8" key="1">
    <citation type="submission" date="2015-07" db="EMBL/GenBank/DDBJ databases">
        <authorList>
            <person name="Noorani M."/>
        </authorList>
    </citation>
    <scope>NUCLEOTIDE SEQUENCE [LARGE SCALE GENOMIC DNA]</scope>
    <source>
        <strain evidence="7 8">CECT 7802</strain>
    </source>
</reference>
<evidence type="ECO:0000256" key="4">
    <source>
        <dbReference type="ARBA" id="ARBA00022989"/>
    </source>
</evidence>
<evidence type="ECO:0000256" key="3">
    <source>
        <dbReference type="ARBA" id="ARBA00022692"/>
    </source>
</evidence>
<feature type="transmembrane region" description="Helical" evidence="6">
    <location>
        <begin position="148"/>
        <end position="170"/>
    </location>
</feature>
<feature type="transmembrane region" description="Helical" evidence="6">
    <location>
        <begin position="38"/>
        <end position="56"/>
    </location>
</feature>
<proteinExistence type="predicted"/>
<feature type="transmembrane region" description="Helical" evidence="6">
    <location>
        <begin position="226"/>
        <end position="245"/>
    </location>
</feature>
<gene>
    <name evidence="7" type="ORF">JDO7802_03280</name>
</gene>
<feature type="transmembrane region" description="Helical" evidence="6">
    <location>
        <begin position="265"/>
        <end position="288"/>
    </location>
</feature>
<accession>A0A0M6YLK7</accession>
<dbReference type="GO" id="GO:0005886">
    <property type="term" value="C:plasma membrane"/>
    <property type="evidence" value="ECO:0007669"/>
    <property type="project" value="UniProtKB-SubCell"/>
</dbReference>
<sequence length="295" mass="30511">MTHMLRLAVPAIVIGLLLWAFGSGDIGTRLTRADPLWVGVALACLWGQTILMALRWRLVARCLGLRFGAGWAIREYLTGQVVNLTLPGGVLGDASRAVRSRDGTGWKPAAQAVVIERVAGQVGLLVVGLAGAVWGLAAPGAFDWPPGLLRGLIFAVLLGIGLAAGIFAAARRGRIADLLRRCLPTRRIAGAQVALSLGAALLNVAAFAACARATGTALGPQATLLLVPLILTAMLIPLSVAGWGWREGAAALLFPIAGATAQAGIAAGIVFGAAMMLSVLPVLIFWVWPVSERTG</sequence>
<dbReference type="AlphaFoldDB" id="A0A0M6YLK7"/>
<comment type="subcellular location">
    <subcellularLocation>
        <location evidence="1">Cell membrane</location>
        <topology evidence="1">Multi-pass membrane protein</topology>
    </subcellularLocation>
</comment>
<feature type="transmembrane region" description="Helical" evidence="6">
    <location>
        <begin position="191"/>
        <end position="214"/>
    </location>
</feature>
<evidence type="ECO:0000256" key="5">
    <source>
        <dbReference type="ARBA" id="ARBA00023136"/>
    </source>
</evidence>
<dbReference type="PANTHER" id="PTHR40277:SF1">
    <property type="entry name" value="BLL5419 PROTEIN"/>
    <property type="match status" value="1"/>
</dbReference>
<dbReference type="EMBL" id="CXSU01000012">
    <property type="protein sequence ID" value="CTQ51241.1"/>
    <property type="molecule type" value="Genomic_DNA"/>
</dbReference>
<keyword evidence="8" id="KW-1185">Reference proteome</keyword>
<dbReference type="Proteomes" id="UP000049222">
    <property type="component" value="Unassembled WGS sequence"/>
</dbReference>
<evidence type="ECO:0000256" key="6">
    <source>
        <dbReference type="SAM" id="Phobius"/>
    </source>
</evidence>
<protein>
    <submittedName>
        <fullName evidence="7">Uncharacterized protein</fullName>
    </submittedName>
</protein>
<keyword evidence="2" id="KW-1003">Cell membrane</keyword>
<evidence type="ECO:0000256" key="2">
    <source>
        <dbReference type="ARBA" id="ARBA00022475"/>
    </source>
</evidence>
<dbReference type="OrthoDB" id="9126302at2"/>